<dbReference type="EMBL" id="BAAABW010000004">
    <property type="protein sequence ID" value="GAA0334940.1"/>
    <property type="molecule type" value="Genomic_DNA"/>
</dbReference>
<feature type="compositionally biased region" description="Basic and acidic residues" evidence="1">
    <location>
        <begin position="81"/>
        <end position="106"/>
    </location>
</feature>
<protein>
    <submittedName>
        <fullName evidence="2">Uncharacterized protein</fullName>
    </submittedName>
</protein>
<keyword evidence="3" id="KW-1185">Reference proteome</keyword>
<name>A0ABN0WES1_9ACTN</name>
<feature type="compositionally biased region" description="Low complexity" evidence="1">
    <location>
        <begin position="1"/>
        <end position="12"/>
    </location>
</feature>
<proteinExistence type="predicted"/>
<reference evidence="2 3" key="1">
    <citation type="journal article" date="2019" name="Int. J. Syst. Evol. Microbiol.">
        <title>The Global Catalogue of Microorganisms (GCM) 10K type strain sequencing project: providing services to taxonomists for standard genome sequencing and annotation.</title>
        <authorList>
            <consortium name="The Broad Institute Genomics Platform"/>
            <consortium name="The Broad Institute Genome Sequencing Center for Infectious Disease"/>
            <person name="Wu L."/>
            <person name="Ma J."/>
        </authorList>
    </citation>
    <scope>NUCLEOTIDE SEQUENCE [LARGE SCALE GENOMIC DNA]</scope>
    <source>
        <strain evidence="2 3">JCM 4565</strain>
    </source>
</reference>
<feature type="region of interest" description="Disordered" evidence="1">
    <location>
        <begin position="1"/>
        <end position="133"/>
    </location>
</feature>
<gene>
    <name evidence="2" type="ORF">GCM10010319_08610</name>
</gene>
<evidence type="ECO:0000313" key="2">
    <source>
        <dbReference type="EMBL" id="GAA0334940.1"/>
    </source>
</evidence>
<evidence type="ECO:0000256" key="1">
    <source>
        <dbReference type="SAM" id="MobiDB-lite"/>
    </source>
</evidence>
<comment type="caution">
    <text evidence="2">The sequence shown here is derived from an EMBL/GenBank/DDBJ whole genome shotgun (WGS) entry which is preliminary data.</text>
</comment>
<dbReference type="Proteomes" id="UP001500063">
    <property type="component" value="Unassembled WGS sequence"/>
</dbReference>
<accession>A0ABN0WES1</accession>
<organism evidence="2 3">
    <name type="scientific">Streptomyces blastmyceticus</name>
    <dbReference type="NCBI Taxonomy" id="68180"/>
    <lineage>
        <taxon>Bacteria</taxon>
        <taxon>Bacillati</taxon>
        <taxon>Actinomycetota</taxon>
        <taxon>Actinomycetes</taxon>
        <taxon>Kitasatosporales</taxon>
        <taxon>Streptomycetaceae</taxon>
        <taxon>Streptomyces</taxon>
    </lineage>
</organism>
<evidence type="ECO:0000313" key="3">
    <source>
        <dbReference type="Proteomes" id="UP001500063"/>
    </source>
</evidence>
<sequence>MITPRGTAATATERGRGAGSADGVRARLRPLTDRAFTSPSHMPLHGQAVQREYPLQVDGLSKDRRSASGWHGAARPGGPLHTDDDRADRADPRARADDAEGRRPALEGHGPGPIPQATSSRPDLSPRGFVHPW</sequence>